<dbReference type="Pfam" id="PF19127">
    <property type="entry name" value="Choline_bind_3"/>
    <property type="match status" value="1"/>
</dbReference>
<dbReference type="InterPro" id="IPR017853">
    <property type="entry name" value="GH"/>
</dbReference>
<dbReference type="EMBL" id="CP146256">
    <property type="protein sequence ID" value="XAH73419.1"/>
    <property type="molecule type" value="Genomic_DNA"/>
</dbReference>
<dbReference type="SUPFAM" id="SSF69360">
    <property type="entry name" value="Cell wall binding repeat"/>
    <property type="match status" value="1"/>
</dbReference>
<gene>
    <name evidence="9" type="ORF">V6984_18245</name>
</gene>
<dbReference type="SMART" id="SM00641">
    <property type="entry name" value="Glyco_25"/>
    <property type="match status" value="1"/>
</dbReference>
<protein>
    <submittedName>
        <fullName evidence="9">GH25 family lysozyme</fullName>
    </submittedName>
</protein>
<dbReference type="Gene3D" id="3.20.20.80">
    <property type="entry name" value="Glycosidases"/>
    <property type="match status" value="1"/>
</dbReference>
<feature type="compositionally biased region" description="Basic residues" evidence="6">
    <location>
        <begin position="86"/>
        <end position="108"/>
    </location>
</feature>
<keyword evidence="7" id="KW-0472">Membrane</keyword>
<dbReference type="SUPFAM" id="SSF49373">
    <property type="entry name" value="Invasin/intimin cell-adhesion fragments"/>
    <property type="match status" value="2"/>
</dbReference>
<sequence>MKKEHSKSDNAIRDNEMNNFDIVKELDFMELDENGFYDDEDEYFEEEYTGVPVKKKSASKNEKIVSENEKIISKNKKIASEYKRSTSVRKGHTSKKKQSAPLKKKNTSVKKGNTLEKRESTSIKKKSVSAKKTKVSTANRAKSSRSRRNNGKESRLWYKIKCMDTIDRVVATTGVLIMVFAIVTCTMYADAKVADMQVASFQEIGAGMEGIEVIGESGLLAVADAQAAKVAVQEEMTEAAEYDEKELETTESIKVEMHLSSMQKDLKIKFVNSTTGKLVASIPFEVNITDAGGKTYTLKDEDKDGIIYKTDMAAGKCSVAMASISGAEDYTFSTESVSVTIKDKIEYKKVDVSDEVKKESDVNVAAEDTKKQDTTVESVLTDTVAWVESTKTALNGSGSEAGYEEVPKDKITDPNTLVKASEFMRFAATTTDQTTAVTTTTPTDTTTTPTDTTTPTITEIKVSLDKTSLPLKTGETAVLTATTDPAGNAVEWNSSNAGIVSVTGGTVVAVSAGTADITAKTSTGHIATCTVTVTEPEKVKPTITISATTGKVLTEKTLKLTAEVKNASDASVTWSSDNDAAAMVASDGTVTGVSAGTATIKAMSNADNSVAATCEITVKANPEKDSSTKLKDNDGNQLYVKETDSKLREAVYSDYFKADKFYKVSSVSAEYKYTGWQTIDGKTYYFNADGNKVTGEQIIQGAKYNFGSDGALASSSGNMGIDVSKWNGNIDWNAVKNSGVSYVIIRCGYRGSSTGALIEDPKFRSNIQGASAAGLKVGVYFFTQAVNEVEAVEEASMVASLISGYKISYPVFLDVEPSGGRADSIGKDTRTAVCMAFCQTIQNSGYTAGIYANKTWLTSYINTASLTSYKIWLAQYAAAPSYSATKYDLWQYSSKGSVSGISGSVDLNISYLGY</sequence>
<feature type="region of interest" description="Disordered" evidence="6">
    <location>
        <begin position="434"/>
        <end position="454"/>
    </location>
</feature>
<evidence type="ECO:0000256" key="1">
    <source>
        <dbReference type="ARBA" id="ARBA00010646"/>
    </source>
</evidence>
<dbReference type="PROSITE" id="PS51170">
    <property type="entry name" value="CW"/>
    <property type="match status" value="1"/>
</dbReference>
<dbReference type="Pfam" id="PF02368">
    <property type="entry name" value="Big_2"/>
    <property type="match status" value="2"/>
</dbReference>
<organism evidence="9 10">
    <name type="scientific">Kineothrix sedimenti</name>
    <dbReference type="NCBI Taxonomy" id="3123317"/>
    <lineage>
        <taxon>Bacteria</taxon>
        <taxon>Bacillati</taxon>
        <taxon>Bacillota</taxon>
        <taxon>Clostridia</taxon>
        <taxon>Lachnospirales</taxon>
        <taxon>Lachnospiraceae</taxon>
        <taxon>Kineothrix</taxon>
    </lineage>
</organism>
<evidence type="ECO:0000256" key="4">
    <source>
        <dbReference type="ARBA" id="ARBA00023295"/>
    </source>
</evidence>
<feature type="repeat" description="Cell wall-binding" evidence="5">
    <location>
        <begin position="673"/>
        <end position="692"/>
    </location>
</feature>
<dbReference type="RefSeq" id="WP_342757026.1">
    <property type="nucleotide sequence ID" value="NZ_CP146256.1"/>
</dbReference>
<keyword evidence="2" id="KW-0677">Repeat</keyword>
<feature type="compositionally biased region" description="Basic residues" evidence="6">
    <location>
        <begin position="123"/>
        <end position="134"/>
    </location>
</feature>
<dbReference type="PROSITE" id="PS51904">
    <property type="entry name" value="GLYCOSYL_HYDROL_F25_2"/>
    <property type="match status" value="1"/>
</dbReference>
<dbReference type="InterPro" id="IPR002053">
    <property type="entry name" value="Glyco_hydro_25"/>
</dbReference>
<evidence type="ECO:0000256" key="3">
    <source>
        <dbReference type="ARBA" id="ARBA00022801"/>
    </source>
</evidence>
<dbReference type="SMART" id="SM00635">
    <property type="entry name" value="BID_2"/>
    <property type="match status" value="2"/>
</dbReference>
<reference evidence="9 10" key="1">
    <citation type="submission" date="2024-02" db="EMBL/GenBank/DDBJ databases">
        <title>Bacterial strain from lacustrine sediment.</title>
        <authorList>
            <person name="Petit C."/>
            <person name="Fadhlaoui K."/>
        </authorList>
    </citation>
    <scope>NUCLEOTIDE SEQUENCE [LARGE SCALE GENOMIC DNA]</scope>
    <source>
        <strain evidence="9 10">IPX-CK</strain>
    </source>
</reference>
<feature type="region of interest" description="Disordered" evidence="6">
    <location>
        <begin position="49"/>
        <end position="150"/>
    </location>
</feature>
<dbReference type="InterPro" id="IPR007110">
    <property type="entry name" value="Ig-like_dom"/>
</dbReference>
<feature type="transmembrane region" description="Helical" evidence="7">
    <location>
        <begin position="169"/>
        <end position="189"/>
    </location>
</feature>
<evidence type="ECO:0000313" key="9">
    <source>
        <dbReference type="EMBL" id="XAH73419.1"/>
    </source>
</evidence>
<dbReference type="InterPro" id="IPR008964">
    <property type="entry name" value="Invasin/intimin_cell_adhesion"/>
</dbReference>
<keyword evidence="7" id="KW-1133">Transmembrane helix</keyword>
<name>A0ABZ3ET76_9FIRM</name>
<keyword evidence="3" id="KW-0378">Hydrolase</keyword>
<proteinExistence type="inferred from homology"/>
<keyword evidence="7" id="KW-0812">Transmembrane</keyword>
<dbReference type="Pfam" id="PF01183">
    <property type="entry name" value="Glyco_hydro_25"/>
    <property type="match status" value="1"/>
</dbReference>
<dbReference type="Proteomes" id="UP001451571">
    <property type="component" value="Chromosome"/>
</dbReference>
<dbReference type="InterPro" id="IPR018077">
    <property type="entry name" value="Glyco_hydro_fam25_subgr"/>
</dbReference>
<dbReference type="PANTHER" id="PTHR34135:SF2">
    <property type="entry name" value="LYSOZYME"/>
    <property type="match status" value="1"/>
</dbReference>
<evidence type="ECO:0000256" key="7">
    <source>
        <dbReference type="SAM" id="Phobius"/>
    </source>
</evidence>
<keyword evidence="10" id="KW-1185">Reference proteome</keyword>
<dbReference type="InterPro" id="IPR018337">
    <property type="entry name" value="Cell_wall/Cho-bd_repeat"/>
</dbReference>
<evidence type="ECO:0000256" key="5">
    <source>
        <dbReference type="PROSITE-ProRule" id="PRU00591"/>
    </source>
</evidence>
<evidence type="ECO:0000259" key="8">
    <source>
        <dbReference type="PROSITE" id="PS50835"/>
    </source>
</evidence>
<dbReference type="PANTHER" id="PTHR34135">
    <property type="entry name" value="LYSOZYME"/>
    <property type="match status" value="1"/>
</dbReference>
<feature type="compositionally biased region" description="Basic and acidic residues" evidence="6">
    <location>
        <begin position="113"/>
        <end position="122"/>
    </location>
</feature>
<accession>A0ABZ3ET76</accession>
<dbReference type="InterPro" id="IPR003343">
    <property type="entry name" value="Big_2"/>
</dbReference>
<evidence type="ECO:0000256" key="6">
    <source>
        <dbReference type="SAM" id="MobiDB-lite"/>
    </source>
</evidence>
<evidence type="ECO:0000313" key="10">
    <source>
        <dbReference type="Proteomes" id="UP001451571"/>
    </source>
</evidence>
<keyword evidence="4" id="KW-0326">Glycosidase</keyword>
<dbReference type="PROSITE" id="PS50835">
    <property type="entry name" value="IG_LIKE"/>
    <property type="match status" value="1"/>
</dbReference>
<evidence type="ECO:0000256" key="2">
    <source>
        <dbReference type="ARBA" id="ARBA00022737"/>
    </source>
</evidence>
<feature type="domain" description="Ig-like" evidence="8">
    <location>
        <begin position="541"/>
        <end position="631"/>
    </location>
</feature>
<dbReference type="Gene3D" id="2.10.270.10">
    <property type="entry name" value="Cholin Binding"/>
    <property type="match status" value="1"/>
</dbReference>
<dbReference type="CDD" id="cd06414">
    <property type="entry name" value="GH25_LytC-like"/>
    <property type="match status" value="1"/>
</dbReference>
<comment type="similarity">
    <text evidence="1">Belongs to the glycosyl hydrolase 25 family.</text>
</comment>
<feature type="compositionally biased region" description="Basic and acidic residues" evidence="6">
    <location>
        <begin position="59"/>
        <end position="84"/>
    </location>
</feature>
<dbReference type="Gene3D" id="2.60.40.1080">
    <property type="match status" value="2"/>
</dbReference>
<dbReference type="SUPFAM" id="SSF51445">
    <property type="entry name" value="(Trans)glycosidases"/>
    <property type="match status" value="1"/>
</dbReference>